<sequence length="566" mass="66170">MNKNMINKKSIENVSTKPGVYFWKDVNNNIIYVGKAKNLRARMAQYFDINMQNSYKTSTMLSKIASFETTVFETEAEAFIYERRCISKYKPFYNVLLPTQANFPYICISKNANNLSIKLENKFKKAPNAIYYGPLIKSSKYTKLIKYLNHLLKSKNGLILKKMNPDDIETAFLKAKKILKFDKDFRNNLLKKISWASENEEYQLAKDYKDILDLVYSKENNQNIILEKNENFDVFGFYNENGKIFISILHYRFSNLIKKSDFQFEISGFLEDFISNFIEEYYSINQIPNEILLPVEYQNIFINKEIKNLINFKNNEVYKKILNIAYENAKNDILNKIIKLEKENNLQKTIDKLGVILKQDATKFVIFDNSFMSNVNQIVGGCCFYENGKLNTSLSRAYILTKNEFKKDDTFFMQQSAQKFLKNNSELINLIFVDGSISQINAVKKAINDLNISVPIFGLVKNSKHTFEKIIDSNNNVIEFQDTEVFNFLTIIQNKVDKFAKEWFNKRHSKDLFFDSIYQIKGIGYQTINKLLNHFGTYEAIFEAGDQELSKITSKNIAKKIRQNLN</sequence>
<dbReference type="Pfam" id="PF01541">
    <property type="entry name" value="GIY-YIG"/>
    <property type="match status" value="1"/>
</dbReference>
<dbReference type="HOGENOM" id="CLU_014841_3_2_14"/>
<dbReference type="Pfam" id="PF08459">
    <property type="entry name" value="UvrC_RNaseH_dom"/>
    <property type="match status" value="1"/>
</dbReference>
<dbReference type="PROSITE" id="PS50164">
    <property type="entry name" value="GIY_YIG"/>
    <property type="match status" value="1"/>
</dbReference>
<dbReference type="InterPro" id="IPR038476">
    <property type="entry name" value="UvrC_RNase_H_dom_sf"/>
</dbReference>
<evidence type="ECO:0000313" key="8">
    <source>
        <dbReference type="EMBL" id="BAP39562.1"/>
    </source>
</evidence>
<keyword evidence="9" id="KW-1185">Reference proteome</keyword>
<feature type="domain" description="GIY-YIG" evidence="6">
    <location>
        <begin position="16"/>
        <end position="95"/>
    </location>
</feature>
<dbReference type="InterPro" id="IPR001162">
    <property type="entry name" value="UvrC_RNase_H_dom"/>
</dbReference>
<name>A0A077L6G5_9BACT</name>
<keyword evidence="2" id="KW-0227">DNA damage</keyword>
<organism evidence="8 9">
    <name type="scientific">Metamycoplasma canadense</name>
    <dbReference type="NCBI Taxonomy" id="29554"/>
    <lineage>
        <taxon>Bacteria</taxon>
        <taxon>Bacillati</taxon>
        <taxon>Mycoplasmatota</taxon>
        <taxon>Mycoplasmoidales</taxon>
        <taxon>Metamycoplasmataceae</taxon>
        <taxon>Metamycoplasma</taxon>
    </lineage>
</organism>
<dbReference type="InterPro" id="IPR000305">
    <property type="entry name" value="GIY-YIG_endonuc"/>
</dbReference>
<dbReference type="SMART" id="SM00465">
    <property type="entry name" value="GIYc"/>
    <property type="match status" value="1"/>
</dbReference>
<proteinExistence type="predicted"/>
<accession>A0A077L6G5</accession>
<dbReference type="InterPro" id="IPR047296">
    <property type="entry name" value="GIY-YIG_UvrC_Cho"/>
</dbReference>
<evidence type="ECO:0000256" key="1">
    <source>
        <dbReference type="ARBA" id="ARBA00022490"/>
    </source>
</evidence>
<protein>
    <submittedName>
        <fullName evidence="8">Excinuclease ABC subunit C</fullName>
    </submittedName>
</protein>
<dbReference type="Gene3D" id="3.30.420.340">
    <property type="entry name" value="UvrC, RNAse H endonuclease domain"/>
    <property type="match status" value="1"/>
</dbReference>
<dbReference type="SUPFAM" id="SSF47781">
    <property type="entry name" value="RuvA domain 2-like"/>
    <property type="match status" value="1"/>
</dbReference>
<dbReference type="Pfam" id="PF22920">
    <property type="entry name" value="UvrC_RNaseH"/>
    <property type="match status" value="1"/>
</dbReference>
<dbReference type="CDD" id="cd10434">
    <property type="entry name" value="GIY-YIG_UvrC_Cho"/>
    <property type="match status" value="1"/>
</dbReference>
<evidence type="ECO:0000259" key="7">
    <source>
        <dbReference type="PROSITE" id="PS50165"/>
    </source>
</evidence>
<keyword evidence="1" id="KW-0963">Cytoplasm</keyword>
<dbReference type="InterPro" id="IPR035901">
    <property type="entry name" value="GIY-YIG_endonuc_sf"/>
</dbReference>
<dbReference type="Gene3D" id="1.10.150.20">
    <property type="entry name" value="5' to 3' exonuclease, C-terminal subdomain"/>
    <property type="match status" value="1"/>
</dbReference>
<evidence type="ECO:0000256" key="2">
    <source>
        <dbReference type="ARBA" id="ARBA00022763"/>
    </source>
</evidence>
<dbReference type="PANTHER" id="PTHR30562">
    <property type="entry name" value="UVRC/OXIDOREDUCTASE"/>
    <property type="match status" value="1"/>
</dbReference>
<dbReference type="GO" id="GO:0009380">
    <property type="term" value="C:excinuclease repair complex"/>
    <property type="evidence" value="ECO:0007669"/>
    <property type="project" value="TreeGrafter"/>
</dbReference>
<keyword evidence="5" id="KW-0234">DNA repair</keyword>
<keyword evidence="4" id="KW-0267">Excision nuclease</keyword>
<dbReference type="SUPFAM" id="SSF82771">
    <property type="entry name" value="GIY-YIG endonuclease"/>
    <property type="match status" value="1"/>
</dbReference>
<dbReference type="KEGG" id="mcan:MCAN360_0393"/>
<reference evidence="9" key="1">
    <citation type="journal article" date="2014" name="Genome Announc.">
        <title>Complete Genome Sequence of Mycoplasma canadense Strain HAZ 360_1 from Bovine Mastitic Milk in Japan.</title>
        <authorList>
            <person name="Hata E."/>
        </authorList>
    </citation>
    <scope>NUCLEOTIDE SEQUENCE [LARGE SCALE GENOMIC DNA]</scope>
    <source>
        <strain evidence="9">HAZ360_1</strain>
    </source>
</reference>
<gene>
    <name evidence="8" type="primary">uvrC</name>
    <name evidence="8" type="ORF">MCAN360_0393</name>
</gene>
<keyword evidence="3" id="KW-0228">DNA excision</keyword>
<evidence type="ECO:0000256" key="4">
    <source>
        <dbReference type="ARBA" id="ARBA00022881"/>
    </source>
</evidence>
<evidence type="ECO:0000256" key="3">
    <source>
        <dbReference type="ARBA" id="ARBA00022769"/>
    </source>
</evidence>
<dbReference type="RefSeq" id="WP_231852586.1">
    <property type="nucleotide sequence ID" value="NZ_AP014631.1"/>
</dbReference>
<dbReference type="GO" id="GO:0009381">
    <property type="term" value="F:excinuclease ABC activity"/>
    <property type="evidence" value="ECO:0007669"/>
    <property type="project" value="InterPro"/>
</dbReference>
<dbReference type="InterPro" id="IPR010994">
    <property type="entry name" value="RuvA_2-like"/>
</dbReference>
<evidence type="ECO:0000313" key="9">
    <source>
        <dbReference type="Proteomes" id="UP000031641"/>
    </source>
</evidence>
<dbReference type="GO" id="GO:0006289">
    <property type="term" value="P:nucleotide-excision repair"/>
    <property type="evidence" value="ECO:0007669"/>
    <property type="project" value="InterPro"/>
</dbReference>
<dbReference type="EMBL" id="AP014631">
    <property type="protein sequence ID" value="BAP39562.1"/>
    <property type="molecule type" value="Genomic_DNA"/>
</dbReference>
<dbReference type="Gene3D" id="3.40.1440.10">
    <property type="entry name" value="GIY-YIG endonuclease"/>
    <property type="match status" value="1"/>
</dbReference>
<dbReference type="AlphaFoldDB" id="A0A077L6G5"/>
<dbReference type="PANTHER" id="PTHR30562:SF1">
    <property type="entry name" value="UVRABC SYSTEM PROTEIN C"/>
    <property type="match status" value="1"/>
</dbReference>
<feature type="domain" description="UvrC family homology region profile" evidence="7">
    <location>
        <begin position="237"/>
        <end position="447"/>
    </location>
</feature>
<dbReference type="Proteomes" id="UP000031641">
    <property type="component" value="Chromosome"/>
</dbReference>
<evidence type="ECO:0000259" key="6">
    <source>
        <dbReference type="PROSITE" id="PS50164"/>
    </source>
</evidence>
<dbReference type="FunFam" id="3.40.1440.10:FF:000001">
    <property type="entry name" value="UvrABC system protein C"/>
    <property type="match status" value="1"/>
</dbReference>
<dbReference type="STRING" id="29554.MCAN360_0393"/>
<evidence type="ECO:0000256" key="5">
    <source>
        <dbReference type="ARBA" id="ARBA00023204"/>
    </source>
</evidence>
<dbReference type="PROSITE" id="PS50165">
    <property type="entry name" value="UVRC"/>
    <property type="match status" value="1"/>
</dbReference>
<dbReference type="InterPro" id="IPR050066">
    <property type="entry name" value="UvrABC_protein_C"/>
</dbReference>